<organism evidence="1 2">
    <name type="scientific">Brassica carinata</name>
    <name type="common">Ethiopian mustard</name>
    <name type="synonym">Abyssinian cabbage</name>
    <dbReference type="NCBI Taxonomy" id="52824"/>
    <lineage>
        <taxon>Eukaryota</taxon>
        <taxon>Viridiplantae</taxon>
        <taxon>Streptophyta</taxon>
        <taxon>Embryophyta</taxon>
        <taxon>Tracheophyta</taxon>
        <taxon>Spermatophyta</taxon>
        <taxon>Magnoliopsida</taxon>
        <taxon>eudicotyledons</taxon>
        <taxon>Gunneridae</taxon>
        <taxon>Pentapetalae</taxon>
        <taxon>rosids</taxon>
        <taxon>malvids</taxon>
        <taxon>Brassicales</taxon>
        <taxon>Brassicaceae</taxon>
        <taxon>Brassiceae</taxon>
        <taxon>Brassica</taxon>
    </lineage>
</organism>
<sequence length="75" mass="8859">MCEFSILSRYVFGQGEMQQLRDKLAIAAKSEAQMKVSEEYTLVPDALYLTVYLIDWFSPWKQHRKKTRIFQLLGI</sequence>
<accession>A0A8X7WGU9</accession>
<comment type="caution">
    <text evidence="1">The sequence shown here is derived from an EMBL/GenBank/DDBJ whole genome shotgun (WGS) entry which is preliminary data.</text>
</comment>
<gene>
    <name evidence="1" type="ORF">Bca52824_000252</name>
</gene>
<dbReference type="AlphaFoldDB" id="A0A8X7WGU9"/>
<name>A0A8X7WGU9_BRACI</name>
<reference evidence="1 2" key="1">
    <citation type="submission" date="2020-02" db="EMBL/GenBank/DDBJ databases">
        <authorList>
            <person name="Ma Q."/>
            <person name="Huang Y."/>
            <person name="Song X."/>
            <person name="Pei D."/>
        </authorList>
    </citation>
    <scope>NUCLEOTIDE SEQUENCE [LARGE SCALE GENOMIC DNA]</scope>
    <source>
        <strain evidence="1">Sxm20200214</strain>
        <tissue evidence="1">Leaf</tissue>
    </source>
</reference>
<protein>
    <submittedName>
        <fullName evidence="1">Uncharacterized protein</fullName>
    </submittedName>
</protein>
<evidence type="ECO:0000313" key="2">
    <source>
        <dbReference type="Proteomes" id="UP000886595"/>
    </source>
</evidence>
<dbReference type="OrthoDB" id="5590282at2759"/>
<dbReference type="Proteomes" id="UP000886595">
    <property type="component" value="Unassembled WGS sequence"/>
</dbReference>
<evidence type="ECO:0000313" key="1">
    <source>
        <dbReference type="EMBL" id="KAG2329072.1"/>
    </source>
</evidence>
<proteinExistence type="predicted"/>
<dbReference type="EMBL" id="JAAMPC010000001">
    <property type="protein sequence ID" value="KAG2329072.1"/>
    <property type="molecule type" value="Genomic_DNA"/>
</dbReference>
<keyword evidence="2" id="KW-1185">Reference proteome</keyword>